<sequence length="26" mass="3244">MERKLFLGQFLIWCRMGIRYCSTYLD</sequence>
<evidence type="ECO:0000313" key="2">
    <source>
        <dbReference type="Proteomes" id="UP000028999"/>
    </source>
</evidence>
<keyword evidence="2" id="KW-1185">Reference proteome</keyword>
<dbReference type="EMBL" id="LK032350">
    <property type="protein sequence ID" value="CDY35360.1"/>
    <property type="molecule type" value="Genomic_DNA"/>
</dbReference>
<dbReference type="AlphaFoldDB" id="A0A078CPH6"/>
<dbReference type="PaxDb" id="3708-A0A078CPH6"/>
<dbReference type="Proteomes" id="UP000028999">
    <property type="component" value="Unassembled WGS sequence"/>
</dbReference>
<dbReference type="Gramene" id="CDY35360">
    <property type="protein sequence ID" value="CDY35360"/>
    <property type="gene ID" value="GSBRNA2T00058335001"/>
</dbReference>
<dbReference type="Gramene" id="CDX76978">
    <property type="protein sequence ID" value="CDX76978"/>
    <property type="gene ID" value="GSBRNA2T00127531001"/>
</dbReference>
<evidence type="ECO:0000313" key="1">
    <source>
        <dbReference type="EMBL" id="CDY35360.1"/>
    </source>
</evidence>
<protein>
    <submittedName>
        <fullName evidence="1">BnaA04g14870D protein</fullName>
    </submittedName>
</protein>
<gene>
    <name evidence="1" type="primary">BnaA04g14870D</name>
    <name evidence="1" type="ORF">GSBRNA2T00058335001</name>
</gene>
<reference evidence="1 2" key="1">
    <citation type="journal article" date="2014" name="Science">
        <title>Plant genetics. Early allopolyploid evolution in the post-Neolithic Brassica napus oilseed genome.</title>
        <authorList>
            <person name="Chalhoub B."/>
            <person name="Denoeud F."/>
            <person name="Liu S."/>
            <person name="Parkin I.A."/>
            <person name="Tang H."/>
            <person name="Wang X."/>
            <person name="Chiquet J."/>
            <person name="Belcram H."/>
            <person name="Tong C."/>
            <person name="Samans B."/>
            <person name="Correa M."/>
            <person name="Da Silva C."/>
            <person name="Just J."/>
            <person name="Falentin C."/>
            <person name="Koh C.S."/>
            <person name="Le Clainche I."/>
            <person name="Bernard M."/>
            <person name="Bento P."/>
            <person name="Noel B."/>
            <person name="Labadie K."/>
            <person name="Alberti A."/>
            <person name="Charles M."/>
            <person name="Arnaud D."/>
            <person name="Guo H."/>
            <person name="Daviaud C."/>
            <person name="Alamery S."/>
            <person name="Jabbari K."/>
            <person name="Zhao M."/>
            <person name="Edger P.P."/>
            <person name="Chelaifa H."/>
            <person name="Tack D."/>
            <person name="Lassalle G."/>
            <person name="Mestiri I."/>
            <person name="Schnel N."/>
            <person name="Le Paslier M.C."/>
            <person name="Fan G."/>
            <person name="Renault V."/>
            <person name="Bayer P.E."/>
            <person name="Golicz A.A."/>
            <person name="Manoli S."/>
            <person name="Lee T.H."/>
            <person name="Thi V.H."/>
            <person name="Chalabi S."/>
            <person name="Hu Q."/>
            <person name="Fan C."/>
            <person name="Tollenaere R."/>
            <person name="Lu Y."/>
            <person name="Battail C."/>
            <person name="Shen J."/>
            <person name="Sidebottom C.H."/>
            <person name="Wang X."/>
            <person name="Canaguier A."/>
            <person name="Chauveau A."/>
            <person name="Berard A."/>
            <person name="Deniot G."/>
            <person name="Guan M."/>
            <person name="Liu Z."/>
            <person name="Sun F."/>
            <person name="Lim Y.P."/>
            <person name="Lyons E."/>
            <person name="Town C.D."/>
            <person name="Bancroft I."/>
            <person name="Wang X."/>
            <person name="Meng J."/>
            <person name="Ma J."/>
            <person name="Pires J.C."/>
            <person name="King G.J."/>
            <person name="Brunel D."/>
            <person name="Delourme R."/>
            <person name="Renard M."/>
            <person name="Aury J.M."/>
            <person name="Adams K.L."/>
            <person name="Batley J."/>
            <person name="Snowdon R.J."/>
            <person name="Tost J."/>
            <person name="Edwards D."/>
            <person name="Zhou Y."/>
            <person name="Hua W."/>
            <person name="Sharpe A.G."/>
            <person name="Paterson A.H."/>
            <person name="Guan C."/>
            <person name="Wincker P."/>
        </authorList>
    </citation>
    <scope>NUCLEOTIDE SEQUENCE [LARGE SCALE GENOMIC DNA]</scope>
    <source>
        <strain evidence="2">cv. Darmor-bzh</strain>
    </source>
</reference>
<name>A0A078CPH6_BRANA</name>
<proteinExistence type="predicted"/>
<accession>A0A078CPH6</accession>
<organism evidence="1 2">
    <name type="scientific">Brassica napus</name>
    <name type="common">Rape</name>
    <dbReference type="NCBI Taxonomy" id="3708"/>
    <lineage>
        <taxon>Eukaryota</taxon>
        <taxon>Viridiplantae</taxon>
        <taxon>Streptophyta</taxon>
        <taxon>Embryophyta</taxon>
        <taxon>Tracheophyta</taxon>
        <taxon>Spermatophyta</taxon>
        <taxon>Magnoliopsida</taxon>
        <taxon>eudicotyledons</taxon>
        <taxon>Gunneridae</taxon>
        <taxon>Pentapetalae</taxon>
        <taxon>rosids</taxon>
        <taxon>malvids</taxon>
        <taxon>Brassicales</taxon>
        <taxon>Brassicaceae</taxon>
        <taxon>Brassiceae</taxon>
        <taxon>Brassica</taxon>
    </lineage>
</organism>